<keyword evidence="4" id="KW-1185">Reference proteome</keyword>
<gene>
    <name evidence="3" type="ORF">CITCOLO1_LOCUS7606</name>
</gene>
<feature type="region of interest" description="Disordered" evidence="1">
    <location>
        <begin position="361"/>
        <end position="398"/>
    </location>
</feature>
<dbReference type="InterPro" id="IPR035892">
    <property type="entry name" value="C2_domain_sf"/>
</dbReference>
<evidence type="ECO:0000256" key="1">
    <source>
        <dbReference type="SAM" id="MobiDB-lite"/>
    </source>
</evidence>
<dbReference type="PANTHER" id="PTHR47052">
    <property type="entry name" value="CONSERVED SERINE PROLINE-RICH PROTEIN (AFU_ORTHOLOGUE AFUA_2G01790)"/>
    <property type="match status" value="1"/>
</dbReference>
<name>A0ABP0Y5S9_9ROSI</name>
<evidence type="ECO:0000313" key="3">
    <source>
        <dbReference type="EMBL" id="CAK9315779.1"/>
    </source>
</evidence>
<evidence type="ECO:0000259" key="2">
    <source>
        <dbReference type="PROSITE" id="PS50004"/>
    </source>
</evidence>
<organism evidence="3 4">
    <name type="scientific">Citrullus colocynthis</name>
    <name type="common">colocynth</name>
    <dbReference type="NCBI Taxonomy" id="252529"/>
    <lineage>
        <taxon>Eukaryota</taxon>
        <taxon>Viridiplantae</taxon>
        <taxon>Streptophyta</taxon>
        <taxon>Embryophyta</taxon>
        <taxon>Tracheophyta</taxon>
        <taxon>Spermatophyta</taxon>
        <taxon>Magnoliopsida</taxon>
        <taxon>eudicotyledons</taxon>
        <taxon>Gunneridae</taxon>
        <taxon>Pentapetalae</taxon>
        <taxon>rosids</taxon>
        <taxon>fabids</taxon>
        <taxon>Cucurbitales</taxon>
        <taxon>Cucurbitaceae</taxon>
        <taxon>Benincaseae</taxon>
        <taxon>Citrullus</taxon>
    </lineage>
</organism>
<feature type="domain" description="C2" evidence="2">
    <location>
        <begin position="145"/>
        <end position="263"/>
    </location>
</feature>
<protein>
    <recommendedName>
        <fullName evidence="2">C2 domain-containing protein</fullName>
    </recommendedName>
</protein>
<dbReference type="SUPFAM" id="SSF49562">
    <property type="entry name" value="C2 domain (Calcium/lipid-binding domain, CaLB)"/>
    <property type="match status" value="1"/>
</dbReference>
<accession>A0ABP0Y5S9</accession>
<dbReference type="Gene3D" id="2.60.40.150">
    <property type="entry name" value="C2 domain"/>
    <property type="match status" value="1"/>
</dbReference>
<dbReference type="InterPro" id="IPR052981">
    <property type="entry name" value="Ingression_C2_domain"/>
</dbReference>
<dbReference type="Proteomes" id="UP001642487">
    <property type="component" value="Chromosome 2"/>
</dbReference>
<dbReference type="EMBL" id="OZ021736">
    <property type="protein sequence ID" value="CAK9315779.1"/>
    <property type="molecule type" value="Genomic_DNA"/>
</dbReference>
<dbReference type="CDD" id="cd00030">
    <property type="entry name" value="C2"/>
    <property type="match status" value="1"/>
</dbReference>
<proteinExistence type="predicted"/>
<sequence length="398" mass="44798">MWFLIVKEKRCKVEKFVEWQTRHRQYNCEREVSGHSISSPFTPNDFSGSFYYLSVSFLEQPTTRLKTPSSFPYIQFKLNSSLHLYLPFSFLFSFSSGYLHKSLHSTKREASGIRFGSSFDFVGYHTLLNILFCFSEFDSVFVLWNNTQLHFDSSMSTYTIQGQPLEVTVIGCTKLKDTEWISRQDPYVCLEYGSTKFRTTTCTDGGRNPTFQEKFVFSLIEGLREINVTVWNSNTVTYDDFIGNGKIQLAKVLAEGYDDSSWSLQTKTGRHAGEVRLILHFANANRPSSSFAPSAPPFHAPTPPQVPAYAIMPPAHPTAYPPPSATPYASFQSPYPSYPPSSGAYQTSMYSPCPSGYPPTSYPPPPSGYPPSPYPPPPQASPFYPPGPYPGVYPPPQY</sequence>
<reference evidence="3 4" key="1">
    <citation type="submission" date="2024-03" db="EMBL/GenBank/DDBJ databases">
        <authorList>
            <person name="Gkanogiannis A."/>
            <person name="Becerra Lopez-Lavalle L."/>
        </authorList>
    </citation>
    <scope>NUCLEOTIDE SEQUENCE [LARGE SCALE GENOMIC DNA]</scope>
</reference>
<evidence type="ECO:0000313" key="4">
    <source>
        <dbReference type="Proteomes" id="UP001642487"/>
    </source>
</evidence>
<dbReference type="PANTHER" id="PTHR47052:SF3">
    <property type="entry name" value="INGRESSION PROTEIN 1"/>
    <property type="match status" value="1"/>
</dbReference>
<dbReference type="Pfam" id="PF00168">
    <property type="entry name" value="C2"/>
    <property type="match status" value="1"/>
</dbReference>
<dbReference type="InterPro" id="IPR000008">
    <property type="entry name" value="C2_dom"/>
</dbReference>
<dbReference type="PROSITE" id="PS50004">
    <property type="entry name" value="C2"/>
    <property type="match status" value="1"/>
</dbReference>
<dbReference type="SMART" id="SM00239">
    <property type="entry name" value="C2"/>
    <property type="match status" value="1"/>
</dbReference>